<protein>
    <recommendedName>
        <fullName evidence="1">PiggyBac transposable element-derived protein domain-containing protein</fullName>
    </recommendedName>
</protein>
<dbReference type="Proteomes" id="UP001497482">
    <property type="component" value="Chromosome 22"/>
</dbReference>
<dbReference type="AlphaFoldDB" id="A0AAV2LC55"/>
<feature type="domain" description="PiggyBac transposable element-derived protein" evidence="1">
    <location>
        <begin position="5"/>
        <end position="45"/>
    </location>
</feature>
<proteinExistence type="predicted"/>
<keyword evidence="3" id="KW-1185">Reference proteome</keyword>
<sequence>MTSTLPAGKNHKVFADNYFTSVPLVEHLKERGIYYIGTVRMNRTRSADIEIWGEKHALAKISSCCWKLSHKCRKGQDQEWQTTNIFQSWRDTCPTQKAMRSCAL</sequence>
<dbReference type="Pfam" id="PF13843">
    <property type="entry name" value="DDE_Tnp_1_7"/>
    <property type="match status" value="1"/>
</dbReference>
<dbReference type="InterPro" id="IPR029526">
    <property type="entry name" value="PGBD"/>
</dbReference>
<evidence type="ECO:0000313" key="3">
    <source>
        <dbReference type="Proteomes" id="UP001497482"/>
    </source>
</evidence>
<reference evidence="2 3" key="1">
    <citation type="submission" date="2024-04" db="EMBL/GenBank/DDBJ databases">
        <authorList>
            <person name="Waldvogel A.-M."/>
            <person name="Schoenle A."/>
        </authorList>
    </citation>
    <scope>NUCLEOTIDE SEQUENCE [LARGE SCALE GENOMIC DNA]</scope>
</reference>
<name>A0AAV2LC55_KNICA</name>
<gene>
    <name evidence="2" type="ORF">KC01_LOCUS27081</name>
</gene>
<evidence type="ECO:0000259" key="1">
    <source>
        <dbReference type="Pfam" id="PF13843"/>
    </source>
</evidence>
<dbReference type="EMBL" id="OZ035844">
    <property type="protein sequence ID" value="CAL1598718.1"/>
    <property type="molecule type" value="Genomic_DNA"/>
</dbReference>
<evidence type="ECO:0000313" key="2">
    <source>
        <dbReference type="EMBL" id="CAL1598718.1"/>
    </source>
</evidence>
<organism evidence="2 3">
    <name type="scientific">Knipowitschia caucasica</name>
    <name type="common">Caucasian dwarf goby</name>
    <name type="synonym">Pomatoschistus caucasicus</name>
    <dbReference type="NCBI Taxonomy" id="637954"/>
    <lineage>
        <taxon>Eukaryota</taxon>
        <taxon>Metazoa</taxon>
        <taxon>Chordata</taxon>
        <taxon>Craniata</taxon>
        <taxon>Vertebrata</taxon>
        <taxon>Euteleostomi</taxon>
        <taxon>Actinopterygii</taxon>
        <taxon>Neopterygii</taxon>
        <taxon>Teleostei</taxon>
        <taxon>Neoteleostei</taxon>
        <taxon>Acanthomorphata</taxon>
        <taxon>Gobiaria</taxon>
        <taxon>Gobiiformes</taxon>
        <taxon>Gobioidei</taxon>
        <taxon>Gobiidae</taxon>
        <taxon>Gobiinae</taxon>
        <taxon>Knipowitschia</taxon>
    </lineage>
</organism>
<accession>A0AAV2LC55</accession>